<dbReference type="InterPro" id="IPR011990">
    <property type="entry name" value="TPR-like_helical_dom_sf"/>
</dbReference>
<dbReference type="SUPFAM" id="SSF81901">
    <property type="entry name" value="HCP-like"/>
    <property type="match status" value="1"/>
</dbReference>
<evidence type="ECO:0000313" key="4">
    <source>
        <dbReference type="Proteomes" id="UP000323011"/>
    </source>
</evidence>
<keyword evidence="4" id="KW-1185">Reference proteome</keyword>
<name>A0A5A8CT75_CAFRO</name>
<reference evidence="3 4" key="1">
    <citation type="submission" date="2019-07" db="EMBL/GenBank/DDBJ databases">
        <title>Genomes of Cafeteria roenbergensis.</title>
        <authorList>
            <person name="Fischer M.G."/>
            <person name="Hackl T."/>
            <person name="Roman M."/>
        </authorList>
    </citation>
    <scope>NUCLEOTIDE SEQUENCE [LARGE SCALE GENOMIC DNA]</scope>
    <source>
        <strain evidence="3 4">BVI</strain>
    </source>
</reference>
<gene>
    <name evidence="3" type="ORF">FNF29_01377</name>
</gene>
<protein>
    <submittedName>
        <fullName evidence="3">Uncharacterized protein</fullName>
    </submittedName>
</protein>
<dbReference type="PANTHER" id="PTHR11102:SF160">
    <property type="entry name" value="ERAD-ASSOCIATED E3 UBIQUITIN-PROTEIN LIGASE COMPONENT HRD3"/>
    <property type="match status" value="1"/>
</dbReference>
<comment type="caution">
    <text evidence="3">The sequence shown here is derived from an EMBL/GenBank/DDBJ whole genome shotgun (WGS) entry which is preliminary data.</text>
</comment>
<dbReference type="PANTHER" id="PTHR11102">
    <property type="entry name" value="SEL-1-LIKE PROTEIN"/>
    <property type="match status" value="1"/>
</dbReference>
<dbReference type="Gene3D" id="1.25.40.10">
    <property type="entry name" value="Tetratricopeptide repeat domain"/>
    <property type="match status" value="2"/>
</dbReference>
<sequence>MMRAWRRMSEGIRSMLGRQDPRAGVRAALDELHGIKPSERRLPEIDDALKLSPSELYASKTGPELRKLANYAYHGVGTDKNLSLATGLWSAGAMKGDLECTYSVGQALLQGVGIAEEVYGGPNESAAEEVFEEILKQVPHGWSMFSLATILTKRHSDVKTDEDRRGLARALTLYRRAAEQGVAPACLNVSNMHMLGIGTEVNTELGMQWLVKAAKAGDPIAQVQLATRLSRGEDVGKDEGKAFRLFERAAQTGRPTSLFNVGVAYLAGQGVEADEQKAVQYFKEAAETGFMPAKVNLALMHERGQGVPQDFDKALSLLQEVADAGYEEDVRETLQNVRMRRDQAMGGMTNPVNMGQLGGGAPPPSPDAGAAAASAAGGVAGAPPVSSTTQEGAGLLFESKPADPRAAAMADTLEVHLDAGANPEAAQRLLQEANQLTSMRRDEVVRWIEKRAKEEGIAIKAVGIVPAGKPGSAAPPPGSAGAGGDGGDERR</sequence>
<feature type="region of interest" description="Disordered" evidence="2">
    <location>
        <begin position="466"/>
        <end position="491"/>
    </location>
</feature>
<evidence type="ECO:0000256" key="2">
    <source>
        <dbReference type="SAM" id="MobiDB-lite"/>
    </source>
</evidence>
<proteinExistence type="inferred from homology"/>
<evidence type="ECO:0000313" key="3">
    <source>
        <dbReference type="EMBL" id="KAA0155958.1"/>
    </source>
</evidence>
<evidence type="ECO:0000256" key="1">
    <source>
        <dbReference type="ARBA" id="ARBA00038101"/>
    </source>
</evidence>
<comment type="similarity">
    <text evidence="1">Belongs to the sel-1 family.</text>
</comment>
<dbReference type="Proteomes" id="UP000323011">
    <property type="component" value="Unassembled WGS sequence"/>
</dbReference>
<organism evidence="3 4">
    <name type="scientific">Cafeteria roenbergensis</name>
    <name type="common">Marine flagellate</name>
    <dbReference type="NCBI Taxonomy" id="33653"/>
    <lineage>
        <taxon>Eukaryota</taxon>
        <taxon>Sar</taxon>
        <taxon>Stramenopiles</taxon>
        <taxon>Bigyra</taxon>
        <taxon>Opalozoa</taxon>
        <taxon>Bicosoecida</taxon>
        <taxon>Cafeteriaceae</taxon>
        <taxon>Cafeteria</taxon>
    </lineage>
</organism>
<feature type="region of interest" description="Disordered" evidence="2">
    <location>
        <begin position="355"/>
        <end position="390"/>
    </location>
</feature>
<dbReference type="SMART" id="SM00671">
    <property type="entry name" value="SEL1"/>
    <property type="match status" value="5"/>
</dbReference>
<dbReference type="InterPro" id="IPR050767">
    <property type="entry name" value="Sel1_AlgK"/>
</dbReference>
<accession>A0A5A8CT75</accession>
<feature type="compositionally biased region" description="Low complexity" evidence="2">
    <location>
        <begin position="367"/>
        <end position="387"/>
    </location>
</feature>
<dbReference type="AlphaFoldDB" id="A0A5A8CT75"/>
<dbReference type="InterPro" id="IPR006597">
    <property type="entry name" value="Sel1-like"/>
</dbReference>
<dbReference type="EMBL" id="VLTN01000005">
    <property type="protein sequence ID" value="KAA0155958.1"/>
    <property type="molecule type" value="Genomic_DNA"/>
</dbReference>
<dbReference type="Pfam" id="PF08238">
    <property type="entry name" value="Sel1"/>
    <property type="match status" value="6"/>
</dbReference>